<feature type="domain" description="ABC transporter" evidence="6">
    <location>
        <begin position="4"/>
        <end position="236"/>
    </location>
</feature>
<dbReference type="GO" id="GO:0016887">
    <property type="term" value="F:ATP hydrolysis activity"/>
    <property type="evidence" value="ECO:0007669"/>
    <property type="project" value="InterPro"/>
</dbReference>
<dbReference type="STRING" id="417102.CA982_08400"/>
<dbReference type="GO" id="GO:0015807">
    <property type="term" value="P:L-amino acid transport"/>
    <property type="evidence" value="ECO:0007669"/>
    <property type="project" value="TreeGrafter"/>
</dbReference>
<keyword evidence="4 7" id="KW-0067">ATP-binding</keyword>
<dbReference type="Pfam" id="PF00005">
    <property type="entry name" value="ABC_tran"/>
    <property type="match status" value="1"/>
</dbReference>
<sequence length="240" mass="25124">MTVLECRGLDAGYSRGKACVHGLDLSVDAGEIVALLGPNGAGKTTLLTTLAGLLPSLGGEVSVGGQAVRAGDARAAVRAGLVLVPDDRSLFKQLTTRQNLQLAIRRRGAARTEAVDRVLDHFPSLRARLKVAAGELSGGEQQMLAIGRALLQQPKVLLIDELSMGLAPIVVESILPVLREVADNDRTAVVLVEQHVRLALDTADRAVVLVHGEIELTDSAATLAGDIGRVEEAYLGSAAH</sequence>
<dbReference type="Proteomes" id="UP000194632">
    <property type="component" value="Unassembled WGS sequence"/>
</dbReference>
<dbReference type="RefSeq" id="WP_086534875.1">
    <property type="nucleotide sequence ID" value="NZ_JBLKRZ010000013.1"/>
</dbReference>
<evidence type="ECO:0000256" key="3">
    <source>
        <dbReference type="ARBA" id="ARBA00022741"/>
    </source>
</evidence>
<accession>A0A243QCV8</accession>
<dbReference type="PANTHER" id="PTHR43820:SF4">
    <property type="entry name" value="HIGH-AFFINITY BRANCHED-CHAIN AMINO ACID TRANSPORT ATP-BINDING PROTEIN LIVF"/>
    <property type="match status" value="1"/>
</dbReference>
<comment type="caution">
    <text evidence="7">The sequence shown here is derived from an EMBL/GenBank/DDBJ whole genome shotgun (WGS) entry which is preliminary data.</text>
</comment>
<dbReference type="InterPro" id="IPR052156">
    <property type="entry name" value="BCAA_Transport_ATP-bd_LivF"/>
</dbReference>
<dbReference type="EMBL" id="NGFO01000007">
    <property type="protein sequence ID" value="OUC79462.1"/>
    <property type="molecule type" value="Genomic_DNA"/>
</dbReference>
<evidence type="ECO:0000256" key="2">
    <source>
        <dbReference type="ARBA" id="ARBA00022448"/>
    </source>
</evidence>
<keyword evidence="3" id="KW-0547">Nucleotide-binding</keyword>
<evidence type="ECO:0000313" key="7">
    <source>
        <dbReference type="EMBL" id="OUC79462.1"/>
    </source>
</evidence>
<dbReference type="PROSITE" id="PS00211">
    <property type="entry name" value="ABC_TRANSPORTER_1"/>
    <property type="match status" value="1"/>
</dbReference>
<dbReference type="OrthoDB" id="9776369at2"/>
<dbReference type="Gene3D" id="3.40.50.300">
    <property type="entry name" value="P-loop containing nucleotide triphosphate hydrolases"/>
    <property type="match status" value="1"/>
</dbReference>
<dbReference type="InterPro" id="IPR017871">
    <property type="entry name" value="ABC_transporter-like_CS"/>
</dbReference>
<evidence type="ECO:0000259" key="6">
    <source>
        <dbReference type="PROSITE" id="PS50893"/>
    </source>
</evidence>
<dbReference type="SMART" id="SM00382">
    <property type="entry name" value="AAA"/>
    <property type="match status" value="1"/>
</dbReference>
<dbReference type="PANTHER" id="PTHR43820">
    <property type="entry name" value="HIGH-AFFINITY BRANCHED-CHAIN AMINO ACID TRANSPORT ATP-BINDING PROTEIN LIVF"/>
    <property type="match status" value="1"/>
</dbReference>
<organism evidence="7 8">
    <name type="scientific">Gordonia lacunae</name>
    <dbReference type="NCBI Taxonomy" id="417102"/>
    <lineage>
        <taxon>Bacteria</taxon>
        <taxon>Bacillati</taxon>
        <taxon>Actinomycetota</taxon>
        <taxon>Actinomycetes</taxon>
        <taxon>Mycobacteriales</taxon>
        <taxon>Gordoniaceae</taxon>
        <taxon>Gordonia</taxon>
    </lineage>
</organism>
<gene>
    <name evidence="7" type="ORF">CA982_08400</name>
</gene>
<dbReference type="GO" id="GO:0005524">
    <property type="term" value="F:ATP binding"/>
    <property type="evidence" value="ECO:0007669"/>
    <property type="project" value="UniProtKB-KW"/>
</dbReference>
<reference evidence="7 8" key="1">
    <citation type="submission" date="2017-05" db="EMBL/GenBank/DDBJ databases">
        <title>Biotechnological potential of actinobacteria isolated from South African environments.</title>
        <authorList>
            <person name="Le Roes-Hill M."/>
            <person name="Prins A."/>
            <person name="Durrell K.A."/>
        </authorList>
    </citation>
    <scope>NUCLEOTIDE SEQUENCE [LARGE SCALE GENOMIC DNA]</scope>
    <source>
        <strain evidence="7">BS2</strain>
    </source>
</reference>
<keyword evidence="2" id="KW-0813">Transport</keyword>
<dbReference type="InterPro" id="IPR003439">
    <property type="entry name" value="ABC_transporter-like_ATP-bd"/>
</dbReference>
<evidence type="ECO:0000256" key="4">
    <source>
        <dbReference type="ARBA" id="ARBA00022840"/>
    </source>
</evidence>
<name>A0A243QCV8_9ACTN</name>
<protein>
    <submittedName>
        <fullName evidence="7">ABC transporter ATP-binding protein</fullName>
    </submittedName>
</protein>
<evidence type="ECO:0000256" key="5">
    <source>
        <dbReference type="ARBA" id="ARBA00022970"/>
    </source>
</evidence>
<evidence type="ECO:0000256" key="1">
    <source>
        <dbReference type="ARBA" id="ARBA00005417"/>
    </source>
</evidence>
<dbReference type="GO" id="GO:0015658">
    <property type="term" value="F:branched-chain amino acid transmembrane transporter activity"/>
    <property type="evidence" value="ECO:0007669"/>
    <property type="project" value="TreeGrafter"/>
</dbReference>
<dbReference type="AlphaFoldDB" id="A0A243QCV8"/>
<comment type="similarity">
    <text evidence="1">Belongs to the ABC transporter superfamily.</text>
</comment>
<dbReference type="SUPFAM" id="SSF52540">
    <property type="entry name" value="P-loop containing nucleoside triphosphate hydrolases"/>
    <property type="match status" value="1"/>
</dbReference>
<dbReference type="PROSITE" id="PS50893">
    <property type="entry name" value="ABC_TRANSPORTER_2"/>
    <property type="match status" value="1"/>
</dbReference>
<dbReference type="InterPro" id="IPR027417">
    <property type="entry name" value="P-loop_NTPase"/>
</dbReference>
<proteinExistence type="inferred from homology"/>
<evidence type="ECO:0000313" key="8">
    <source>
        <dbReference type="Proteomes" id="UP000194632"/>
    </source>
</evidence>
<keyword evidence="5" id="KW-0029">Amino-acid transport</keyword>
<keyword evidence="8" id="KW-1185">Reference proteome</keyword>
<dbReference type="InterPro" id="IPR003593">
    <property type="entry name" value="AAA+_ATPase"/>
</dbReference>